<evidence type="ECO:0000256" key="2">
    <source>
        <dbReference type="SAM" id="MobiDB-lite"/>
    </source>
</evidence>
<dbReference type="GO" id="GO:0006654">
    <property type="term" value="P:phosphatidic acid biosynthetic process"/>
    <property type="evidence" value="ECO:0007669"/>
    <property type="project" value="TreeGrafter"/>
</dbReference>
<dbReference type="PANTHER" id="PTHR42886:SF29">
    <property type="entry name" value="PUMMELIG, ISOFORM A"/>
    <property type="match status" value="1"/>
</dbReference>
<dbReference type="PANTHER" id="PTHR42886">
    <property type="entry name" value="RE40534P-RELATED"/>
    <property type="match status" value="1"/>
</dbReference>
<feature type="region of interest" description="Disordered" evidence="2">
    <location>
        <begin position="261"/>
        <end position="307"/>
    </location>
</feature>
<dbReference type="EMBL" id="JANBOH010000055">
    <property type="protein sequence ID" value="KAJ1646600.1"/>
    <property type="molecule type" value="Genomic_DNA"/>
</dbReference>
<feature type="region of interest" description="Disordered" evidence="2">
    <location>
        <begin position="16"/>
        <end position="36"/>
    </location>
</feature>
<dbReference type="GO" id="GO:0055088">
    <property type="term" value="P:lipid homeostasis"/>
    <property type="evidence" value="ECO:0007669"/>
    <property type="project" value="TreeGrafter"/>
</dbReference>
<dbReference type="SUPFAM" id="SSF53474">
    <property type="entry name" value="alpha/beta-Hydrolases"/>
    <property type="match status" value="1"/>
</dbReference>
<sequence>MLKLFMHKATALDSLSPPTAAMTSEPQTQSPDIPKPDEAAEAVGAALAWNPFRHPKNFASMFRLWGKVPTTKTEHAAEVALLAHGGIAVSTDDAPAASSSGTPARIIDVEIDDSGNYIHTLAITGSSSSSSSTNDTAKPRRNLVMTHGYFTGIGFFFRNYHELSKTEDWNIYSIDWLGMGRSSRPSYTSKRLGSEDERVANAESFFVESLEEWRKRMGLDKMTLCGHSFGGYMSTLYALKYPEHVERLVLISPIGIPRPPEGYDQMLREGRGPLRRPRGTTPEPDSNKVSNSSVNSSTDKGATLDPPGPSMRRTLFFRVAMGLWERNYAPQWLVRSVGPFGRRLIDMYVGRFVWLPEEQRASLAAYAYQISVLPGSSEYALGDILRPGAFARRPLVDRIAGITVPITFMYGANDWVDSTGGEEAIRELGGRVKTSLFHVPKAGHNLHLENPADFNRILISEMGASI</sequence>
<dbReference type="GO" id="GO:0004623">
    <property type="term" value="F:phospholipase A2 activity"/>
    <property type="evidence" value="ECO:0007669"/>
    <property type="project" value="TreeGrafter"/>
</dbReference>
<evidence type="ECO:0000313" key="4">
    <source>
        <dbReference type="EMBL" id="KAJ1646600.1"/>
    </source>
</evidence>
<reference evidence="4" key="1">
    <citation type="submission" date="2022-07" db="EMBL/GenBank/DDBJ databases">
        <title>Phylogenomic reconstructions and comparative analyses of Kickxellomycotina fungi.</title>
        <authorList>
            <person name="Reynolds N.K."/>
            <person name="Stajich J.E."/>
            <person name="Barry K."/>
            <person name="Grigoriev I.V."/>
            <person name="Crous P."/>
            <person name="Smith M.E."/>
        </authorList>
    </citation>
    <scope>NUCLEOTIDE SEQUENCE</scope>
    <source>
        <strain evidence="4">NBRC 105413</strain>
    </source>
</reference>
<dbReference type="GO" id="GO:0005743">
    <property type="term" value="C:mitochondrial inner membrane"/>
    <property type="evidence" value="ECO:0007669"/>
    <property type="project" value="TreeGrafter"/>
</dbReference>
<organism evidence="4 5">
    <name type="scientific">Coemansia asiatica</name>
    <dbReference type="NCBI Taxonomy" id="1052880"/>
    <lineage>
        <taxon>Eukaryota</taxon>
        <taxon>Fungi</taxon>
        <taxon>Fungi incertae sedis</taxon>
        <taxon>Zoopagomycota</taxon>
        <taxon>Kickxellomycotina</taxon>
        <taxon>Kickxellomycetes</taxon>
        <taxon>Kickxellales</taxon>
        <taxon>Kickxellaceae</taxon>
        <taxon>Coemansia</taxon>
    </lineage>
</organism>
<comment type="similarity">
    <text evidence="1">Belongs to the peptidase S33 family. ABHD4/ABHD5 subfamily.</text>
</comment>
<dbReference type="GO" id="GO:0035965">
    <property type="term" value="P:cardiolipin acyl-chain remodeling"/>
    <property type="evidence" value="ECO:0007669"/>
    <property type="project" value="TreeGrafter"/>
</dbReference>
<keyword evidence="5" id="KW-1185">Reference proteome</keyword>
<dbReference type="Proteomes" id="UP001145021">
    <property type="component" value="Unassembled WGS sequence"/>
</dbReference>
<dbReference type="InterPro" id="IPR029058">
    <property type="entry name" value="AB_hydrolase_fold"/>
</dbReference>
<accession>A0A9W7XP11</accession>
<protein>
    <recommendedName>
        <fullName evidence="3">AB hydrolase-1 domain-containing protein</fullName>
    </recommendedName>
</protein>
<proteinExistence type="inferred from homology"/>
<dbReference type="Pfam" id="PF00561">
    <property type="entry name" value="Abhydrolase_1"/>
    <property type="match status" value="1"/>
</dbReference>
<evidence type="ECO:0000259" key="3">
    <source>
        <dbReference type="Pfam" id="PF00561"/>
    </source>
</evidence>
<dbReference type="GO" id="GO:0042171">
    <property type="term" value="F:lysophosphatidic acid acyltransferase activity"/>
    <property type="evidence" value="ECO:0007669"/>
    <property type="project" value="TreeGrafter"/>
</dbReference>
<feature type="compositionally biased region" description="Polar residues" evidence="2">
    <location>
        <begin position="21"/>
        <end position="31"/>
    </location>
</feature>
<dbReference type="Gene3D" id="3.40.50.1820">
    <property type="entry name" value="alpha/beta hydrolase"/>
    <property type="match status" value="1"/>
</dbReference>
<evidence type="ECO:0000256" key="1">
    <source>
        <dbReference type="ARBA" id="ARBA00038097"/>
    </source>
</evidence>
<evidence type="ECO:0000313" key="5">
    <source>
        <dbReference type="Proteomes" id="UP001145021"/>
    </source>
</evidence>
<dbReference type="AlphaFoldDB" id="A0A9W7XP11"/>
<name>A0A9W7XP11_9FUNG</name>
<feature type="domain" description="AB hydrolase-1" evidence="3">
    <location>
        <begin position="143"/>
        <end position="451"/>
    </location>
</feature>
<gene>
    <name evidence="4" type="ORF">LPJ64_001936</name>
</gene>
<comment type="caution">
    <text evidence="4">The sequence shown here is derived from an EMBL/GenBank/DDBJ whole genome shotgun (WGS) entry which is preliminary data.</text>
</comment>
<dbReference type="InterPro" id="IPR000073">
    <property type="entry name" value="AB_hydrolase_1"/>
</dbReference>
<feature type="compositionally biased region" description="Low complexity" evidence="2">
    <location>
        <begin position="279"/>
        <end position="297"/>
    </location>
</feature>